<protein>
    <submittedName>
        <fullName evidence="3">Tripartite-type tricarboxylate transporter receptor subunit TctC</fullName>
    </submittedName>
</protein>
<name>A0ABU1VAV6_9BURK</name>
<proteinExistence type="inferred from homology"/>
<dbReference type="PANTHER" id="PTHR42928:SF5">
    <property type="entry name" value="BLR1237 PROTEIN"/>
    <property type="match status" value="1"/>
</dbReference>
<feature type="chain" id="PRO_5045724644" evidence="2">
    <location>
        <begin position="32"/>
        <end position="333"/>
    </location>
</feature>
<comment type="similarity">
    <text evidence="1">Belongs to the UPF0065 (bug) family.</text>
</comment>
<organism evidence="3 4">
    <name type="scientific">Hydrogenophaga laconesensis</name>
    <dbReference type="NCBI Taxonomy" id="1805971"/>
    <lineage>
        <taxon>Bacteria</taxon>
        <taxon>Pseudomonadati</taxon>
        <taxon>Pseudomonadota</taxon>
        <taxon>Betaproteobacteria</taxon>
        <taxon>Burkholderiales</taxon>
        <taxon>Comamonadaceae</taxon>
        <taxon>Hydrogenophaga</taxon>
    </lineage>
</organism>
<dbReference type="Gene3D" id="3.40.190.150">
    <property type="entry name" value="Bordetella uptake gene, domain 1"/>
    <property type="match status" value="1"/>
</dbReference>
<evidence type="ECO:0000313" key="4">
    <source>
        <dbReference type="Proteomes" id="UP001265550"/>
    </source>
</evidence>
<evidence type="ECO:0000256" key="1">
    <source>
        <dbReference type="ARBA" id="ARBA00006987"/>
    </source>
</evidence>
<dbReference type="RefSeq" id="WP_204733604.1">
    <property type="nucleotide sequence ID" value="NZ_JAVDWE010000005.1"/>
</dbReference>
<keyword evidence="3" id="KW-0675">Receptor</keyword>
<dbReference type="Proteomes" id="UP001265550">
    <property type="component" value="Unassembled WGS sequence"/>
</dbReference>
<evidence type="ECO:0000256" key="2">
    <source>
        <dbReference type="SAM" id="SignalP"/>
    </source>
</evidence>
<dbReference type="CDD" id="cd07012">
    <property type="entry name" value="PBP2_Bug_TTT"/>
    <property type="match status" value="1"/>
</dbReference>
<sequence>MKASTALISRRRAVQLAAATLLPSRALTAMAQTDFPSRAVRIVVPFPAGGNSDVIARTIAQRLTQAWNQPVVVDNKPGADTVIATSDVARAAPDGHTILMNISLIVQNTVTKEKLPFDTFRELRPLIAATETPMYFVAGQAGSERPTSLDEFLKIGKARPGLLTFGSFGMGSTGHLLLLALQRAATVDITHVPFKGNSDVIIQLLNGQITSSFLPYSAIAPHLAGGKIRILAATGETRPTIAPGVPTFEELGIKGFTASQWNGFFVSTRTPKTAMDRLTRDFDTAIKSAEVSTRLNALGLTPVGGTPEQFQKMIDRDFELIRTAIKSGQYKPE</sequence>
<evidence type="ECO:0000313" key="3">
    <source>
        <dbReference type="EMBL" id="MDR7094616.1"/>
    </source>
</evidence>
<dbReference type="PANTHER" id="PTHR42928">
    <property type="entry name" value="TRICARBOXYLATE-BINDING PROTEIN"/>
    <property type="match status" value="1"/>
</dbReference>
<dbReference type="Gene3D" id="3.40.190.10">
    <property type="entry name" value="Periplasmic binding protein-like II"/>
    <property type="match status" value="1"/>
</dbReference>
<reference evidence="3 4" key="1">
    <citation type="submission" date="2023-07" db="EMBL/GenBank/DDBJ databases">
        <title>Sorghum-associated microbial communities from plants grown in Nebraska, USA.</title>
        <authorList>
            <person name="Schachtman D."/>
        </authorList>
    </citation>
    <scope>NUCLEOTIDE SEQUENCE [LARGE SCALE GENOMIC DNA]</scope>
    <source>
        <strain evidence="3 4">BE240</strain>
    </source>
</reference>
<dbReference type="InterPro" id="IPR005064">
    <property type="entry name" value="BUG"/>
</dbReference>
<dbReference type="SUPFAM" id="SSF53850">
    <property type="entry name" value="Periplasmic binding protein-like II"/>
    <property type="match status" value="1"/>
</dbReference>
<dbReference type="PIRSF" id="PIRSF017082">
    <property type="entry name" value="YflP"/>
    <property type="match status" value="1"/>
</dbReference>
<gene>
    <name evidence="3" type="ORF">J2X09_002357</name>
</gene>
<keyword evidence="2" id="KW-0732">Signal</keyword>
<dbReference type="EMBL" id="JAVDWE010000005">
    <property type="protein sequence ID" value="MDR7094616.1"/>
    <property type="molecule type" value="Genomic_DNA"/>
</dbReference>
<comment type="caution">
    <text evidence="3">The sequence shown here is derived from an EMBL/GenBank/DDBJ whole genome shotgun (WGS) entry which is preliminary data.</text>
</comment>
<accession>A0ABU1VAV6</accession>
<keyword evidence="4" id="KW-1185">Reference proteome</keyword>
<dbReference type="Pfam" id="PF03401">
    <property type="entry name" value="TctC"/>
    <property type="match status" value="1"/>
</dbReference>
<feature type="signal peptide" evidence="2">
    <location>
        <begin position="1"/>
        <end position="31"/>
    </location>
</feature>
<dbReference type="InterPro" id="IPR042100">
    <property type="entry name" value="Bug_dom1"/>
</dbReference>